<dbReference type="PANTHER" id="PTHR11122:SF13">
    <property type="entry name" value="GLUCOSE-6-PHOSPHATE 1-EPIMERASE"/>
    <property type="match status" value="1"/>
</dbReference>
<dbReference type="GO" id="GO:0030246">
    <property type="term" value="F:carbohydrate binding"/>
    <property type="evidence" value="ECO:0007669"/>
    <property type="project" value="UniProtKB-UniRule"/>
</dbReference>
<dbReference type="Pfam" id="PF01263">
    <property type="entry name" value="Aldose_epim"/>
    <property type="match status" value="1"/>
</dbReference>
<dbReference type="GO" id="GO:0005737">
    <property type="term" value="C:cytoplasm"/>
    <property type="evidence" value="ECO:0007669"/>
    <property type="project" value="TreeGrafter"/>
</dbReference>
<evidence type="ECO:0000256" key="1">
    <source>
        <dbReference type="ARBA" id="ARBA00001096"/>
    </source>
</evidence>
<evidence type="ECO:0000256" key="4">
    <source>
        <dbReference type="PIRNR" id="PIRNR016020"/>
    </source>
</evidence>
<feature type="active site" evidence="5">
    <location>
        <position position="254"/>
    </location>
</feature>
<dbReference type="GO" id="GO:0047938">
    <property type="term" value="F:glucose-6-phosphate 1-epimerase activity"/>
    <property type="evidence" value="ECO:0007669"/>
    <property type="project" value="UniProtKB-UniRule"/>
</dbReference>
<keyword evidence="3 4" id="KW-0413">Isomerase</keyword>
<sequence>MSQAAPAPCSDPFQPLRLQGADGASLELLPYGAQLLSWVPAGEHGNRLFLSPAAEYRHGVSVRGGIPVVFPQFSGHGPLPKHGFARVQPWALEQQGPAGCRMRLRESPQTLALWPHPFELRLDLAMQANRLEAALTVLNTGSAAFEFTAALHSYLQVDDIRQTRLHGLQGCRYLDAVRHREYHVQQQEPLQLGEWIDRIYVDAPGELRLEEPARRLRIRQEGFTDTVVWNPAAGLTATLADMEPDGWLRMLCVEAGSTLAPVRLAPGQAWRGTQILIAE</sequence>
<gene>
    <name evidence="6" type="ORF">C3942_19810</name>
</gene>
<comment type="similarity">
    <text evidence="2 4">Belongs to the glucose-6-phosphate 1-epimerase family.</text>
</comment>
<comment type="caution">
    <text evidence="6">The sequence shown here is derived from an EMBL/GenBank/DDBJ whole genome shotgun (WGS) entry which is preliminary data.</text>
</comment>
<dbReference type="EMBL" id="PSNW01000015">
    <property type="protein sequence ID" value="PPE72146.1"/>
    <property type="molecule type" value="Genomic_DNA"/>
</dbReference>
<dbReference type="InterPro" id="IPR008183">
    <property type="entry name" value="Aldose_1/G6P_1-epimerase"/>
</dbReference>
<dbReference type="CDD" id="cd09020">
    <property type="entry name" value="D-hex-6-P-epi_like"/>
    <property type="match status" value="1"/>
</dbReference>
<dbReference type="PANTHER" id="PTHR11122">
    <property type="entry name" value="APOSPORY-ASSOCIATED PROTEIN C-RELATED"/>
    <property type="match status" value="1"/>
</dbReference>
<dbReference type="Proteomes" id="UP000238220">
    <property type="component" value="Unassembled WGS sequence"/>
</dbReference>
<dbReference type="InterPro" id="IPR011013">
    <property type="entry name" value="Gal_mutarotase_sf_dom"/>
</dbReference>
<evidence type="ECO:0000313" key="7">
    <source>
        <dbReference type="Proteomes" id="UP000238220"/>
    </source>
</evidence>
<dbReference type="RefSeq" id="WP_104232106.1">
    <property type="nucleotide sequence ID" value="NZ_PSNW01000015.1"/>
</dbReference>
<evidence type="ECO:0000256" key="3">
    <source>
        <dbReference type="ARBA" id="ARBA00023235"/>
    </source>
</evidence>
<feature type="active site" evidence="5">
    <location>
        <position position="152"/>
    </location>
</feature>
<evidence type="ECO:0000256" key="2">
    <source>
        <dbReference type="ARBA" id="ARBA00005866"/>
    </source>
</evidence>
<dbReference type="Gene3D" id="2.70.98.10">
    <property type="match status" value="1"/>
</dbReference>
<dbReference type="AlphaFoldDB" id="A0A2S5TB26"/>
<dbReference type="InterPro" id="IPR014718">
    <property type="entry name" value="GH-type_carb-bd"/>
</dbReference>
<dbReference type="PIRSF" id="PIRSF016020">
    <property type="entry name" value="PHexose_mutarotase"/>
    <property type="match status" value="1"/>
</dbReference>
<dbReference type="InterPro" id="IPR025532">
    <property type="entry name" value="G6P_1-epimerase"/>
</dbReference>
<keyword evidence="7" id="KW-1185">Reference proteome</keyword>
<protein>
    <recommendedName>
        <fullName evidence="4">Putative glucose-6-phosphate 1-epimerase</fullName>
        <ecNumber evidence="4">5.1.3.15</ecNumber>
    </recommendedName>
</protein>
<evidence type="ECO:0000313" key="6">
    <source>
        <dbReference type="EMBL" id="PPE72146.1"/>
    </source>
</evidence>
<evidence type="ECO:0000256" key="5">
    <source>
        <dbReference type="PIRSR" id="PIRSR016020-1"/>
    </source>
</evidence>
<accession>A0A2S5TB26</accession>
<proteinExistence type="inferred from homology"/>
<dbReference type="OrthoDB" id="9772911at2"/>
<dbReference type="SUPFAM" id="SSF74650">
    <property type="entry name" value="Galactose mutarotase-like"/>
    <property type="match status" value="1"/>
</dbReference>
<comment type="catalytic activity">
    <reaction evidence="1">
        <text>alpha-D-glucose 6-phosphate = beta-D-glucose 6-phosphate</text>
        <dbReference type="Rhea" id="RHEA:16249"/>
        <dbReference type="ChEBI" id="CHEBI:58225"/>
        <dbReference type="ChEBI" id="CHEBI:58247"/>
        <dbReference type="EC" id="5.1.3.15"/>
    </reaction>
</comment>
<organism evidence="6 7">
    <name type="scientific">Solimonas fluminis</name>
    <dbReference type="NCBI Taxonomy" id="2086571"/>
    <lineage>
        <taxon>Bacteria</taxon>
        <taxon>Pseudomonadati</taxon>
        <taxon>Pseudomonadota</taxon>
        <taxon>Gammaproteobacteria</taxon>
        <taxon>Nevskiales</taxon>
        <taxon>Nevskiaceae</taxon>
        <taxon>Solimonas</taxon>
    </lineage>
</organism>
<dbReference type="GO" id="GO:0005975">
    <property type="term" value="P:carbohydrate metabolic process"/>
    <property type="evidence" value="ECO:0007669"/>
    <property type="project" value="InterPro"/>
</dbReference>
<reference evidence="6 7" key="1">
    <citation type="submission" date="2018-02" db="EMBL/GenBank/DDBJ databases">
        <title>Genome sequencing of Solimonas sp. HR-BB.</title>
        <authorList>
            <person name="Lee Y."/>
            <person name="Jeon C.O."/>
        </authorList>
    </citation>
    <scope>NUCLEOTIDE SEQUENCE [LARGE SCALE GENOMIC DNA]</scope>
    <source>
        <strain evidence="6 7">HR-BB</strain>
    </source>
</reference>
<dbReference type="EC" id="5.1.3.15" evidence="4"/>
<name>A0A2S5TB26_9GAMM</name>